<keyword evidence="5 6" id="KW-0472">Membrane</keyword>
<feature type="transmembrane region" description="Helical" evidence="6">
    <location>
        <begin position="219"/>
        <end position="240"/>
    </location>
</feature>
<dbReference type="PANTHER" id="PTHR34820">
    <property type="entry name" value="INNER MEMBRANE PROTEIN YEBZ"/>
    <property type="match status" value="1"/>
</dbReference>
<feature type="transmembrane region" description="Helical" evidence="6">
    <location>
        <begin position="125"/>
        <end position="143"/>
    </location>
</feature>
<reference evidence="8 9" key="1">
    <citation type="submission" date="2019-10" db="EMBL/GenBank/DDBJ databases">
        <title>Whole genome shotgun sequence of Acrocarpospora macrocephala NBRC 16266.</title>
        <authorList>
            <person name="Ichikawa N."/>
            <person name="Kimura A."/>
            <person name="Kitahashi Y."/>
            <person name="Komaki H."/>
            <person name="Oguchi A."/>
        </authorList>
    </citation>
    <scope>NUCLEOTIDE SEQUENCE [LARGE SCALE GENOMIC DNA]</scope>
    <source>
        <strain evidence="8 9">NBRC 16266</strain>
    </source>
</reference>
<feature type="transmembrane region" description="Helical" evidence="6">
    <location>
        <begin position="260"/>
        <end position="282"/>
    </location>
</feature>
<comment type="caution">
    <text evidence="8">The sequence shown here is derived from an EMBL/GenBank/DDBJ whole genome shotgun (WGS) entry which is preliminary data.</text>
</comment>
<gene>
    <name evidence="8" type="ORF">Amac_023210</name>
</gene>
<dbReference type="Proteomes" id="UP000331127">
    <property type="component" value="Unassembled WGS sequence"/>
</dbReference>
<dbReference type="AlphaFoldDB" id="A0A5M3WHW6"/>
<comment type="subcellular location">
    <subcellularLocation>
        <location evidence="1">Cell membrane</location>
        <topology evidence="1">Multi-pass membrane protein</topology>
    </subcellularLocation>
</comment>
<feature type="domain" description="Copper resistance protein D" evidence="7">
    <location>
        <begin position="214"/>
        <end position="315"/>
    </location>
</feature>
<proteinExistence type="predicted"/>
<keyword evidence="9" id="KW-1185">Reference proteome</keyword>
<dbReference type="EMBL" id="BLAE01000011">
    <property type="protein sequence ID" value="GES08725.1"/>
    <property type="molecule type" value="Genomic_DNA"/>
</dbReference>
<name>A0A5M3WHW6_9ACTN</name>
<evidence type="ECO:0000259" key="7">
    <source>
        <dbReference type="Pfam" id="PF05425"/>
    </source>
</evidence>
<feature type="transmembrane region" description="Helical" evidence="6">
    <location>
        <begin position="155"/>
        <end position="176"/>
    </location>
</feature>
<feature type="transmembrane region" description="Helical" evidence="6">
    <location>
        <begin position="294"/>
        <end position="315"/>
    </location>
</feature>
<dbReference type="InterPro" id="IPR032694">
    <property type="entry name" value="CopC/D"/>
</dbReference>
<sequence length="322" mass="33364">MVLAAIAAAMVAGIAAAPAPVPGLPEPGPVVRLGLPAVRALLDVAAATVVGLSLLPKLLGFDRPDLTEPIMRRARPWTVHAAFLWAACALAAVVLQASEVLSPGEMPTLGQVGEYIDQVSAPKGLLISAGCALVAAGVGRLAVRFGESVPAELRIIVALFGLFPLPVTGHAAQWYWHDLSMISMELHVGGAALWTGGLVALLVLAAPNRGLLAEALPRFSRLATICLLVVTATGLINGLTQLALDAELPAGLVATPYGQLVIAKTACLLVVAVLGAKIRWWLLPRVIRQERTSLIAWGSVEVAVMGLAYGIAVVLSRASTLI</sequence>
<evidence type="ECO:0000256" key="3">
    <source>
        <dbReference type="ARBA" id="ARBA00022692"/>
    </source>
</evidence>
<evidence type="ECO:0000256" key="4">
    <source>
        <dbReference type="ARBA" id="ARBA00022989"/>
    </source>
</evidence>
<evidence type="ECO:0000256" key="5">
    <source>
        <dbReference type="ARBA" id="ARBA00023136"/>
    </source>
</evidence>
<feature type="transmembrane region" description="Helical" evidence="6">
    <location>
        <begin position="40"/>
        <end position="59"/>
    </location>
</feature>
<evidence type="ECO:0000313" key="9">
    <source>
        <dbReference type="Proteomes" id="UP000331127"/>
    </source>
</evidence>
<protein>
    <submittedName>
        <fullName evidence="8">Copper resistance protein CopD</fullName>
    </submittedName>
</protein>
<accession>A0A5M3WHW6</accession>
<evidence type="ECO:0000256" key="6">
    <source>
        <dbReference type="SAM" id="Phobius"/>
    </source>
</evidence>
<evidence type="ECO:0000256" key="2">
    <source>
        <dbReference type="ARBA" id="ARBA00022475"/>
    </source>
</evidence>
<evidence type="ECO:0000313" key="8">
    <source>
        <dbReference type="EMBL" id="GES08725.1"/>
    </source>
</evidence>
<organism evidence="8 9">
    <name type="scientific">Acrocarpospora macrocephala</name>
    <dbReference type="NCBI Taxonomy" id="150177"/>
    <lineage>
        <taxon>Bacteria</taxon>
        <taxon>Bacillati</taxon>
        <taxon>Actinomycetota</taxon>
        <taxon>Actinomycetes</taxon>
        <taxon>Streptosporangiales</taxon>
        <taxon>Streptosporangiaceae</taxon>
        <taxon>Acrocarpospora</taxon>
    </lineage>
</organism>
<keyword evidence="4 6" id="KW-1133">Transmembrane helix</keyword>
<dbReference type="Pfam" id="PF05425">
    <property type="entry name" value="CopD"/>
    <property type="match status" value="1"/>
</dbReference>
<feature type="transmembrane region" description="Helical" evidence="6">
    <location>
        <begin position="79"/>
        <end position="98"/>
    </location>
</feature>
<dbReference type="InterPro" id="IPR008457">
    <property type="entry name" value="Cu-R_CopD_dom"/>
</dbReference>
<keyword evidence="2" id="KW-1003">Cell membrane</keyword>
<feature type="transmembrane region" description="Helical" evidence="6">
    <location>
        <begin position="188"/>
        <end position="207"/>
    </location>
</feature>
<dbReference type="PANTHER" id="PTHR34820:SF4">
    <property type="entry name" value="INNER MEMBRANE PROTEIN YEBZ"/>
    <property type="match status" value="1"/>
</dbReference>
<dbReference type="GO" id="GO:0006825">
    <property type="term" value="P:copper ion transport"/>
    <property type="evidence" value="ECO:0007669"/>
    <property type="project" value="InterPro"/>
</dbReference>
<evidence type="ECO:0000256" key="1">
    <source>
        <dbReference type="ARBA" id="ARBA00004651"/>
    </source>
</evidence>
<keyword evidence="3 6" id="KW-0812">Transmembrane</keyword>
<dbReference type="GO" id="GO:0005886">
    <property type="term" value="C:plasma membrane"/>
    <property type="evidence" value="ECO:0007669"/>
    <property type="project" value="UniProtKB-SubCell"/>
</dbReference>